<gene>
    <name evidence="4" type="ordered locus">bgla_1g06990</name>
</gene>
<protein>
    <submittedName>
        <fullName evidence="4">GDP-6-deoxy-D-lyxo-4-hexulose reductase, putative</fullName>
    </submittedName>
</protein>
<reference evidence="4 5" key="1">
    <citation type="journal article" date="2011" name="J. Bacteriol.">
        <title>Complete genome sequence of Burkholderia gladioli BSR3.</title>
        <authorList>
            <person name="Seo Y.S."/>
            <person name="Lim J."/>
            <person name="Choi B.S."/>
            <person name="Kim H."/>
            <person name="Goo E."/>
            <person name="Lee B."/>
            <person name="Lim J.S."/>
            <person name="Choi I.Y."/>
            <person name="Moon J.S."/>
            <person name="Kim J."/>
            <person name="Hwang I."/>
        </authorList>
    </citation>
    <scope>NUCLEOTIDE SEQUENCE [LARGE SCALE GENOMIC DNA]</scope>
    <source>
        <strain evidence="4 5">BSR3</strain>
    </source>
</reference>
<feature type="domain" description="NAD-dependent epimerase/dehydratase" evidence="3">
    <location>
        <begin position="4"/>
        <end position="227"/>
    </location>
</feature>
<evidence type="ECO:0000256" key="1">
    <source>
        <dbReference type="ARBA" id="ARBA00005125"/>
    </source>
</evidence>
<dbReference type="KEGG" id="bgd:bgla_1g06990"/>
<dbReference type="RefSeq" id="WP_013696747.1">
    <property type="nucleotide sequence ID" value="NC_015381.1"/>
</dbReference>
<dbReference type="Proteomes" id="UP000008316">
    <property type="component" value="Chromosome 1"/>
</dbReference>
<dbReference type="Gene3D" id="3.40.50.720">
    <property type="entry name" value="NAD(P)-binding Rossmann-like Domain"/>
    <property type="match status" value="1"/>
</dbReference>
<dbReference type="STRING" id="999541.bgla_1g06990"/>
<keyword evidence="5" id="KW-1185">Reference proteome</keyword>
<dbReference type="InterPro" id="IPR036291">
    <property type="entry name" value="NAD(P)-bd_dom_sf"/>
</dbReference>
<dbReference type="Pfam" id="PF01370">
    <property type="entry name" value="Epimerase"/>
    <property type="match status" value="1"/>
</dbReference>
<organism evidence="4 5">
    <name type="scientific">Burkholderia gladioli (strain BSR3)</name>
    <dbReference type="NCBI Taxonomy" id="999541"/>
    <lineage>
        <taxon>Bacteria</taxon>
        <taxon>Pseudomonadati</taxon>
        <taxon>Pseudomonadota</taxon>
        <taxon>Betaproteobacteria</taxon>
        <taxon>Burkholderiales</taxon>
        <taxon>Burkholderiaceae</taxon>
        <taxon>Burkholderia</taxon>
    </lineage>
</organism>
<comment type="similarity">
    <text evidence="2">Belongs to the NAD(P)-dependent epimerase/dehydratase family.</text>
</comment>
<evidence type="ECO:0000256" key="2">
    <source>
        <dbReference type="ARBA" id="ARBA00007637"/>
    </source>
</evidence>
<comment type="pathway">
    <text evidence="1">Bacterial outer membrane biogenesis; LPS O-antigen biosynthesis.</text>
</comment>
<name>F2L9B6_BURGS</name>
<accession>F2L9B6</accession>
<dbReference type="SUPFAM" id="SSF51735">
    <property type="entry name" value="NAD(P)-binding Rossmann-fold domains"/>
    <property type="match status" value="1"/>
</dbReference>
<evidence type="ECO:0000259" key="3">
    <source>
        <dbReference type="Pfam" id="PF01370"/>
    </source>
</evidence>
<proteinExistence type="inferred from homology"/>
<evidence type="ECO:0000313" key="4">
    <source>
        <dbReference type="EMBL" id="AEA59391.1"/>
    </source>
</evidence>
<dbReference type="PANTHER" id="PTHR43000">
    <property type="entry name" value="DTDP-D-GLUCOSE 4,6-DEHYDRATASE-RELATED"/>
    <property type="match status" value="1"/>
</dbReference>
<dbReference type="Gene3D" id="3.90.25.10">
    <property type="entry name" value="UDP-galactose 4-epimerase, domain 1"/>
    <property type="match status" value="1"/>
</dbReference>
<evidence type="ECO:0000313" key="5">
    <source>
        <dbReference type="Proteomes" id="UP000008316"/>
    </source>
</evidence>
<dbReference type="InterPro" id="IPR001509">
    <property type="entry name" value="Epimerase_deHydtase"/>
</dbReference>
<dbReference type="EMBL" id="CP002599">
    <property type="protein sequence ID" value="AEA59391.1"/>
    <property type="molecule type" value="Genomic_DNA"/>
</dbReference>
<dbReference type="AlphaFoldDB" id="F2L9B6"/>
<dbReference type="HOGENOM" id="CLU_007383_1_7_4"/>
<dbReference type="eggNOG" id="COG0451">
    <property type="taxonomic scope" value="Bacteria"/>
</dbReference>
<sequence length="297" mass="32479">MTKIVITGIGGFTGRHLARELVGRGFEVHGLVHRLATGFECPVHVCDLLDRDALVALLNELKPDVVIHLAAIAFVAHGDVDAVYRTNILGTRNLLDAVTASGCVPRAVLVASSANVYGNADREVIDESVLPQPANDYAISKLAAENVARLWSDKLPITIVRPFNYTGVGQPENYLLPKIVRNFRNRLPVLELGNLDVVRDFSDVRMVVRAYARLADADVPGRTFNVCSGQGYSLQDVISIMSELTGHAPEIRVNPAFVRDNEVRRLIGDNRRLVSAIGALDIVPLRDTLAWMLESEG</sequence>